<evidence type="ECO:0000256" key="1">
    <source>
        <dbReference type="SAM" id="Phobius"/>
    </source>
</evidence>
<dbReference type="AlphaFoldDB" id="A0A1X0JJC9"/>
<dbReference type="InterPro" id="IPR030802">
    <property type="entry name" value="Permease_MalE"/>
</dbReference>
<feature type="transmembrane region" description="Helical" evidence="1">
    <location>
        <begin position="261"/>
        <end position="282"/>
    </location>
</feature>
<organism evidence="2 3">
    <name type="scientific">Mycolicibacterium tusciae</name>
    <dbReference type="NCBI Taxonomy" id="75922"/>
    <lineage>
        <taxon>Bacteria</taxon>
        <taxon>Bacillati</taxon>
        <taxon>Actinomycetota</taxon>
        <taxon>Actinomycetes</taxon>
        <taxon>Mycobacteriales</taxon>
        <taxon>Mycobacteriaceae</taxon>
        <taxon>Mycolicibacterium</taxon>
    </lineage>
</organism>
<dbReference type="PANTHER" id="PTHR30188:SF4">
    <property type="entry name" value="PROTEIN TRIGALACTOSYLDIACYLGLYCEROL 1, CHLOROPLASTIC"/>
    <property type="match status" value="1"/>
</dbReference>
<dbReference type="eggNOG" id="COG0767">
    <property type="taxonomic scope" value="Bacteria"/>
</dbReference>
<dbReference type="EMBL" id="MVIM01000015">
    <property type="protein sequence ID" value="ORB62586.1"/>
    <property type="molecule type" value="Genomic_DNA"/>
</dbReference>
<proteinExistence type="predicted"/>
<gene>
    <name evidence="2" type="ORF">BST47_23435</name>
</gene>
<keyword evidence="1" id="KW-0812">Transmembrane</keyword>
<feature type="transmembrane region" description="Helical" evidence="1">
    <location>
        <begin position="173"/>
        <end position="198"/>
    </location>
</feature>
<feature type="transmembrane region" description="Helical" evidence="1">
    <location>
        <begin position="120"/>
        <end position="141"/>
    </location>
</feature>
<protein>
    <submittedName>
        <fullName evidence="2">ABC transporter</fullName>
    </submittedName>
</protein>
<evidence type="ECO:0000313" key="2">
    <source>
        <dbReference type="EMBL" id="ORB62586.1"/>
    </source>
</evidence>
<feature type="transmembrane region" description="Helical" evidence="1">
    <location>
        <begin position="73"/>
        <end position="100"/>
    </location>
</feature>
<sequence length="290" mass="30078">MVTAPPADRARAGDADDGLEAIQNWSAGYVRRHPLASLTTVGDQFVLAVRTVQYLVVDLFTGRFQWQEFIRQGAFMAGTAVLPTVLVALPIGVTLSIQFALLAGQVGATSLAGAASGLAVIRQAASLTAAILMAAAVGSAITADLGSRKMREETDAMEVMGVSVIRRLVVPRFAAAIMVGVALTGVVCFVGFLASYLFNVYFQNGAPGSFVATFASFATTGDLIVALLKAVIFGAIVAVVSCQKGMSTVGGPTGVANSVNAAVVESILILMVVNVVISQLYIMMFPRVGL</sequence>
<feature type="transmembrane region" description="Helical" evidence="1">
    <location>
        <begin position="210"/>
        <end position="240"/>
    </location>
</feature>
<evidence type="ECO:0000313" key="3">
    <source>
        <dbReference type="Proteomes" id="UP000192411"/>
    </source>
</evidence>
<dbReference type="Pfam" id="PF02405">
    <property type="entry name" value="MlaE"/>
    <property type="match status" value="1"/>
</dbReference>
<reference evidence="2 3" key="1">
    <citation type="submission" date="2017-02" db="EMBL/GenBank/DDBJ databases">
        <title>The new phylogeny of genus Mycobacterium.</title>
        <authorList>
            <person name="Tortoli E."/>
            <person name="Trovato A."/>
            <person name="Cirillo D.M."/>
        </authorList>
    </citation>
    <scope>NUCLEOTIDE SEQUENCE [LARGE SCALE GENOMIC DNA]</scope>
    <source>
        <strain evidence="2 3">DSM 44338</strain>
    </source>
</reference>
<keyword evidence="1" id="KW-0472">Membrane</keyword>
<name>A0A1X0JJC9_9MYCO</name>
<keyword evidence="1" id="KW-1133">Transmembrane helix</keyword>
<dbReference type="STRING" id="75922.BST47_23435"/>
<dbReference type="GO" id="GO:0005548">
    <property type="term" value="F:phospholipid transporter activity"/>
    <property type="evidence" value="ECO:0007669"/>
    <property type="project" value="TreeGrafter"/>
</dbReference>
<dbReference type="GO" id="GO:0043190">
    <property type="term" value="C:ATP-binding cassette (ABC) transporter complex"/>
    <property type="evidence" value="ECO:0007669"/>
    <property type="project" value="InterPro"/>
</dbReference>
<accession>A0A1X0JJC9</accession>
<keyword evidence="3" id="KW-1185">Reference proteome</keyword>
<dbReference type="Proteomes" id="UP000192411">
    <property type="component" value="Unassembled WGS sequence"/>
</dbReference>
<comment type="caution">
    <text evidence="2">The sequence shown here is derived from an EMBL/GenBank/DDBJ whole genome shotgun (WGS) entry which is preliminary data.</text>
</comment>
<dbReference type="PANTHER" id="PTHR30188">
    <property type="entry name" value="ABC TRANSPORTER PERMEASE PROTEIN-RELATED"/>
    <property type="match status" value="1"/>
</dbReference>
<dbReference type="OrthoDB" id="5243306at2"/>